<sequence>MKAKITIITSSQPSLNPRMVKEADALAEHGYDVVVIGQYWNEWASKTDQNLLQQKKWKYIQVGGSPKDNKTAYIITRFIHKAARKLLNKVGTNFGIAELSMGRCSILLYKEALRQKAQLYIGHNPGGLAPAIKAAKKLKVKCGFDAEDFHRKEYSDDIKHPDVLCKTFLEEKYFPHADYLTTASPLISKEYKKIFPNLSFSTVLNVFPKPENIVIKDSKANEPLKLFWFSQTLGHNRGIAEIIEAIGLVNSPLIELHLLANPREKNIAFFNGLAASNNILPHQISYHSPIPSDQLFQYASKFDIGLASETGFNTNNNIALSNKLFTYISSGLAVLYSDTQAQADFMKDYPDCGLVYEKTTPRSLANALAHYLNNREDLNEAKRASFKAGQHILNWETESQKFLAVVQNTLSA</sequence>
<protein>
    <submittedName>
        <fullName evidence="1">Uncharacterized protein</fullName>
    </submittedName>
</protein>
<dbReference type="EMBL" id="JBHUHZ010000001">
    <property type="protein sequence ID" value="MFD2161033.1"/>
    <property type="molecule type" value="Genomic_DNA"/>
</dbReference>
<keyword evidence="2" id="KW-1185">Reference proteome</keyword>
<evidence type="ECO:0000313" key="2">
    <source>
        <dbReference type="Proteomes" id="UP001597387"/>
    </source>
</evidence>
<accession>A0ABW4ZGH2</accession>
<organism evidence="1 2">
    <name type="scientific">Paradesertivirga mongoliensis</name>
    <dbReference type="NCBI Taxonomy" id="2100740"/>
    <lineage>
        <taxon>Bacteria</taxon>
        <taxon>Pseudomonadati</taxon>
        <taxon>Bacteroidota</taxon>
        <taxon>Sphingobacteriia</taxon>
        <taxon>Sphingobacteriales</taxon>
        <taxon>Sphingobacteriaceae</taxon>
        <taxon>Paradesertivirga</taxon>
    </lineage>
</organism>
<dbReference type="Proteomes" id="UP001597387">
    <property type="component" value="Unassembled WGS sequence"/>
</dbReference>
<dbReference type="Gene3D" id="3.40.50.2000">
    <property type="entry name" value="Glycogen Phosphorylase B"/>
    <property type="match status" value="1"/>
</dbReference>
<comment type="caution">
    <text evidence="1">The sequence shown here is derived from an EMBL/GenBank/DDBJ whole genome shotgun (WGS) entry which is preliminary data.</text>
</comment>
<dbReference type="SUPFAM" id="SSF53756">
    <property type="entry name" value="UDP-Glycosyltransferase/glycogen phosphorylase"/>
    <property type="match status" value="1"/>
</dbReference>
<dbReference type="RefSeq" id="WP_255905385.1">
    <property type="nucleotide sequence ID" value="NZ_JAFMZO010000005.1"/>
</dbReference>
<proteinExistence type="predicted"/>
<gene>
    <name evidence="1" type="ORF">ACFSJU_01415</name>
</gene>
<evidence type="ECO:0000313" key="1">
    <source>
        <dbReference type="EMBL" id="MFD2161033.1"/>
    </source>
</evidence>
<name>A0ABW4ZGH2_9SPHI</name>
<reference evidence="2" key="1">
    <citation type="journal article" date="2019" name="Int. J. Syst. Evol. Microbiol.">
        <title>The Global Catalogue of Microorganisms (GCM) 10K type strain sequencing project: providing services to taxonomists for standard genome sequencing and annotation.</title>
        <authorList>
            <consortium name="The Broad Institute Genomics Platform"/>
            <consortium name="The Broad Institute Genome Sequencing Center for Infectious Disease"/>
            <person name="Wu L."/>
            <person name="Ma J."/>
        </authorList>
    </citation>
    <scope>NUCLEOTIDE SEQUENCE [LARGE SCALE GENOMIC DNA]</scope>
    <source>
        <strain evidence="2">KCTC 42217</strain>
    </source>
</reference>